<keyword evidence="2" id="KW-1185">Reference proteome</keyword>
<name>A0ABQ7E9B3_BRACR</name>
<proteinExistence type="predicted"/>
<accession>A0ABQ7E9B3</accession>
<dbReference type="Proteomes" id="UP000266723">
    <property type="component" value="Unassembled WGS sequence"/>
</dbReference>
<gene>
    <name evidence="1" type="ORF">DY000_02022838</name>
</gene>
<organism evidence="1 2">
    <name type="scientific">Brassica cretica</name>
    <name type="common">Mustard</name>
    <dbReference type="NCBI Taxonomy" id="69181"/>
    <lineage>
        <taxon>Eukaryota</taxon>
        <taxon>Viridiplantae</taxon>
        <taxon>Streptophyta</taxon>
        <taxon>Embryophyta</taxon>
        <taxon>Tracheophyta</taxon>
        <taxon>Spermatophyta</taxon>
        <taxon>Magnoliopsida</taxon>
        <taxon>eudicotyledons</taxon>
        <taxon>Gunneridae</taxon>
        <taxon>Pentapetalae</taxon>
        <taxon>rosids</taxon>
        <taxon>malvids</taxon>
        <taxon>Brassicales</taxon>
        <taxon>Brassicaceae</taxon>
        <taxon>Brassiceae</taxon>
        <taxon>Brassica</taxon>
    </lineage>
</organism>
<dbReference type="EMBL" id="QGKV02000299">
    <property type="protein sequence ID" value="KAF3593569.1"/>
    <property type="molecule type" value="Genomic_DNA"/>
</dbReference>
<protein>
    <submittedName>
        <fullName evidence="1">Uncharacterized protein</fullName>
    </submittedName>
</protein>
<evidence type="ECO:0000313" key="2">
    <source>
        <dbReference type="Proteomes" id="UP000266723"/>
    </source>
</evidence>
<evidence type="ECO:0000313" key="1">
    <source>
        <dbReference type="EMBL" id="KAF3593569.1"/>
    </source>
</evidence>
<comment type="caution">
    <text evidence="1">The sequence shown here is derived from an EMBL/GenBank/DDBJ whole genome shotgun (WGS) entry which is preliminary data.</text>
</comment>
<reference evidence="1 2" key="1">
    <citation type="journal article" date="2020" name="BMC Genomics">
        <title>Intraspecific diversification of the crop wild relative Brassica cretica Lam. using demographic model selection.</title>
        <authorList>
            <person name="Kioukis A."/>
            <person name="Michalopoulou V.A."/>
            <person name="Briers L."/>
            <person name="Pirintsos S."/>
            <person name="Studholme D.J."/>
            <person name="Pavlidis P."/>
            <person name="Sarris P.F."/>
        </authorList>
    </citation>
    <scope>NUCLEOTIDE SEQUENCE [LARGE SCALE GENOMIC DNA]</scope>
    <source>
        <strain evidence="2">cv. PFS-1207/04</strain>
    </source>
</reference>
<sequence length="168" mass="19218">MVRRPYKISACERPCWRVPASSAGFCLILASRPRHLVFKDHCLLLMKFFSTSKKRVVTFIHWRDQVRRSPVWLSVSLLRPLLRIRPMYPLRRSPCAPLSYPRDHWLIPDKVLGDLVYVRQGTRVLRGPGLASRCNVEGLRGRPCGAVKIGSLRIPRVLGMIQGPPSPE</sequence>